<evidence type="ECO:0000313" key="3">
    <source>
        <dbReference type="Proteomes" id="UP000541444"/>
    </source>
</evidence>
<comment type="caution">
    <text evidence="2">The sequence shown here is derived from an EMBL/GenBank/DDBJ whole genome shotgun (WGS) entry which is preliminary data.</text>
</comment>
<feature type="region of interest" description="Disordered" evidence="1">
    <location>
        <begin position="1"/>
        <end position="25"/>
    </location>
</feature>
<evidence type="ECO:0000313" key="2">
    <source>
        <dbReference type="EMBL" id="KAF6163124.1"/>
    </source>
</evidence>
<dbReference type="Proteomes" id="UP000541444">
    <property type="component" value="Unassembled WGS sequence"/>
</dbReference>
<reference evidence="2 3" key="1">
    <citation type="journal article" date="2020" name="IScience">
        <title>Genome Sequencing of the Endangered Kingdonia uniflora (Circaeasteraceae, Ranunculales) Reveals Potential Mechanisms of Evolutionary Specialization.</title>
        <authorList>
            <person name="Sun Y."/>
            <person name="Deng T."/>
            <person name="Zhang A."/>
            <person name="Moore M.J."/>
            <person name="Landis J.B."/>
            <person name="Lin N."/>
            <person name="Zhang H."/>
            <person name="Zhang X."/>
            <person name="Huang J."/>
            <person name="Zhang X."/>
            <person name="Sun H."/>
            <person name="Wang H."/>
        </authorList>
    </citation>
    <scope>NUCLEOTIDE SEQUENCE [LARGE SCALE GENOMIC DNA]</scope>
    <source>
        <strain evidence="2">TB1705</strain>
        <tissue evidence="2">Leaf</tissue>
    </source>
</reference>
<name>A0A7J7N7X2_9MAGN</name>
<sequence length="67" mass="7243">TISVGEQTLEVEKNKDEASQASAGQKTVISVKEQTTEVAQTKVVISHQEEDIGEASQVIDVYIKALI</sequence>
<keyword evidence="3" id="KW-1185">Reference proteome</keyword>
<dbReference type="EMBL" id="JACGCM010000999">
    <property type="protein sequence ID" value="KAF6163124.1"/>
    <property type="molecule type" value="Genomic_DNA"/>
</dbReference>
<proteinExistence type="predicted"/>
<organism evidence="2 3">
    <name type="scientific">Kingdonia uniflora</name>
    <dbReference type="NCBI Taxonomy" id="39325"/>
    <lineage>
        <taxon>Eukaryota</taxon>
        <taxon>Viridiplantae</taxon>
        <taxon>Streptophyta</taxon>
        <taxon>Embryophyta</taxon>
        <taxon>Tracheophyta</taxon>
        <taxon>Spermatophyta</taxon>
        <taxon>Magnoliopsida</taxon>
        <taxon>Ranunculales</taxon>
        <taxon>Circaeasteraceae</taxon>
        <taxon>Kingdonia</taxon>
    </lineage>
</organism>
<dbReference type="AlphaFoldDB" id="A0A7J7N7X2"/>
<protein>
    <submittedName>
        <fullName evidence="2">Uncharacterized protein</fullName>
    </submittedName>
</protein>
<gene>
    <name evidence="2" type="ORF">GIB67_024988</name>
</gene>
<feature type="non-terminal residue" evidence="2">
    <location>
        <position position="67"/>
    </location>
</feature>
<evidence type="ECO:0000256" key="1">
    <source>
        <dbReference type="SAM" id="MobiDB-lite"/>
    </source>
</evidence>
<accession>A0A7J7N7X2</accession>